<feature type="transmembrane region" description="Helical" evidence="11">
    <location>
        <begin position="196"/>
        <end position="218"/>
    </location>
</feature>
<evidence type="ECO:0000256" key="8">
    <source>
        <dbReference type="ARBA" id="ARBA00023065"/>
    </source>
</evidence>
<evidence type="ECO:0000256" key="5">
    <source>
        <dbReference type="ARBA" id="ARBA00022692"/>
    </source>
</evidence>
<gene>
    <name evidence="11 13" type="primary">atpB</name>
    <name evidence="13" type="ORF">KLO01_23010</name>
</gene>
<evidence type="ECO:0000256" key="9">
    <source>
        <dbReference type="ARBA" id="ARBA00023136"/>
    </source>
</evidence>
<feature type="transmembrane region" description="Helical" evidence="11">
    <location>
        <begin position="173"/>
        <end position="190"/>
    </location>
</feature>
<evidence type="ECO:0000256" key="10">
    <source>
        <dbReference type="ARBA" id="ARBA00023310"/>
    </source>
</evidence>
<dbReference type="CDD" id="cd00310">
    <property type="entry name" value="ATP-synt_Fo_a_6"/>
    <property type="match status" value="1"/>
</dbReference>
<comment type="similarity">
    <text evidence="2 11 12">Belongs to the ATPase A chain family.</text>
</comment>
<dbReference type="Pfam" id="PF00119">
    <property type="entry name" value="ATP-synt_A"/>
    <property type="match status" value="1"/>
</dbReference>
<evidence type="ECO:0000313" key="13">
    <source>
        <dbReference type="EMBL" id="GEQ14254.1"/>
    </source>
</evidence>
<keyword evidence="4 11" id="KW-0138">CF(0)</keyword>
<dbReference type="Gene3D" id="1.20.120.220">
    <property type="entry name" value="ATP synthase, F0 complex, subunit A"/>
    <property type="match status" value="1"/>
</dbReference>
<keyword evidence="6 11" id="KW-0375">Hydrogen ion transport</keyword>
<keyword evidence="8 11" id="KW-0406">Ion transport</keyword>
<sequence length="272" mass="29846">MILTALAAGTTTAVVAEEGGGGFETPTPDIFWLPTFGTSGDWAITEQMVWGGVSVVLLSVVMVALSKNAAIVPSKGQWLMEGFYNFARNGVARDMIGTKHFLKFVPLLFSLFSLILINNWFGILPPVMNPTMGRIGFPIALVLVVYVVYHWIGIKKMGLGGYFAHMVPDGLPGWIRPFIMLLEIITYFVTRPLTLALRLFGNMFAGHMLIVLFVSAGAYFLTQDVLFKLLSVPTFIMAAVMFVFEALVQFLQAYVFVLLSASYIAGALADDH</sequence>
<dbReference type="AlphaFoldDB" id="A0A512T274"/>
<evidence type="ECO:0000256" key="1">
    <source>
        <dbReference type="ARBA" id="ARBA00004141"/>
    </source>
</evidence>
<dbReference type="GO" id="GO:0005886">
    <property type="term" value="C:plasma membrane"/>
    <property type="evidence" value="ECO:0007669"/>
    <property type="project" value="UniProtKB-SubCell"/>
</dbReference>
<keyword evidence="11" id="KW-1003">Cell membrane</keyword>
<dbReference type="GO" id="GO:0046933">
    <property type="term" value="F:proton-transporting ATP synthase activity, rotational mechanism"/>
    <property type="evidence" value="ECO:0007669"/>
    <property type="project" value="UniProtKB-UniRule"/>
</dbReference>
<dbReference type="HAMAP" id="MF_01393">
    <property type="entry name" value="ATP_synth_a_bact"/>
    <property type="match status" value="1"/>
</dbReference>
<comment type="caution">
    <text evidence="13">The sequence shown here is derived from an EMBL/GenBank/DDBJ whole genome shotgun (WGS) entry which is preliminary data.</text>
</comment>
<keyword evidence="10 11" id="KW-0066">ATP synthesis</keyword>
<dbReference type="PRINTS" id="PR00123">
    <property type="entry name" value="ATPASEA"/>
</dbReference>
<feature type="transmembrane region" description="Helical" evidence="11">
    <location>
        <begin position="135"/>
        <end position="152"/>
    </location>
</feature>
<name>A0A512T274_9MICO</name>
<evidence type="ECO:0000256" key="7">
    <source>
        <dbReference type="ARBA" id="ARBA00022989"/>
    </source>
</evidence>
<dbReference type="InterPro" id="IPR045083">
    <property type="entry name" value="ATP_synth_F0_asu_bact/mt"/>
</dbReference>
<dbReference type="RefSeq" id="WP_246136160.1">
    <property type="nucleotide sequence ID" value="NZ_BAABDN010000001.1"/>
</dbReference>
<evidence type="ECO:0000256" key="6">
    <source>
        <dbReference type="ARBA" id="ARBA00022781"/>
    </source>
</evidence>
<dbReference type="GO" id="GO:0045259">
    <property type="term" value="C:proton-transporting ATP synthase complex"/>
    <property type="evidence" value="ECO:0007669"/>
    <property type="project" value="UniProtKB-KW"/>
</dbReference>
<keyword evidence="5 11" id="KW-0812">Transmembrane</keyword>
<evidence type="ECO:0000256" key="11">
    <source>
        <dbReference type="HAMAP-Rule" id="MF_01393"/>
    </source>
</evidence>
<dbReference type="InterPro" id="IPR035908">
    <property type="entry name" value="F0_ATP_A_sf"/>
</dbReference>
<keyword evidence="9 11" id="KW-0472">Membrane</keyword>
<evidence type="ECO:0000256" key="4">
    <source>
        <dbReference type="ARBA" id="ARBA00022547"/>
    </source>
</evidence>
<keyword evidence="3 11" id="KW-0813">Transport</keyword>
<dbReference type="PANTHER" id="PTHR11410">
    <property type="entry name" value="ATP SYNTHASE SUBUNIT A"/>
    <property type="match status" value="1"/>
</dbReference>
<comment type="function">
    <text evidence="11 12">Key component of the proton channel; it plays a direct role in the translocation of protons across the membrane.</text>
</comment>
<feature type="transmembrane region" description="Helical" evidence="11">
    <location>
        <begin position="48"/>
        <end position="65"/>
    </location>
</feature>
<evidence type="ECO:0000256" key="3">
    <source>
        <dbReference type="ARBA" id="ARBA00022448"/>
    </source>
</evidence>
<keyword evidence="7 11" id="KW-1133">Transmembrane helix</keyword>
<dbReference type="InterPro" id="IPR023011">
    <property type="entry name" value="ATP_synth_F0_asu_AS"/>
</dbReference>
<dbReference type="SUPFAM" id="SSF81336">
    <property type="entry name" value="F1F0 ATP synthase subunit A"/>
    <property type="match status" value="1"/>
</dbReference>
<dbReference type="PROSITE" id="PS00449">
    <property type="entry name" value="ATPASE_A"/>
    <property type="match status" value="1"/>
</dbReference>
<dbReference type="NCBIfam" id="TIGR01131">
    <property type="entry name" value="ATP_synt_6_or_A"/>
    <property type="match status" value="1"/>
</dbReference>
<dbReference type="EMBL" id="BKBA01000008">
    <property type="protein sequence ID" value="GEQ14254.1"/>
    <property type="molecule type" value="Genomic_DNA"/>
</dbReference>
<organism evidence="13 14">
    <name type="scientific">Knoellia locipacati</name>
    <dbReference type="NCBI Taxonomy" id="882824"/>
    <lineage>
        <taxon>Bacteria</taxon>
        <taxon>Bacillati</taxon>
        <taxon>Actinomycetota</taxon>
        <taxon>Actinomycetes</taxon>
        <taxon>Micrococcales</taxon>
        <taxon>Intrasporangiaceae</taxon>
        <taxon>Knoellia</taxon>
    </lineage>
</organism>
<comment type="subcellular location">
    <subcellularLocation>
        <location evidence="11 12">Cell membrane</location>
        <topology evidence="11 12">Multi-pass membrane protein</topology>
    </subcellularLocation>
    <subcellularLocation>
        <location evidence="1">Membrane</location>
        <topology evidence="1">Multi-pass membrane protein</topology>
    </subcellularLocation>
</comment>
<proteinExistence type="inferred from homology"/>
<evidence type="ECO:0000256" key="12">
    <source>
        <dbReference type="RuleBase" id="RU000483"/>
    </source>
</evidence>
<evidence type="ECO:0000256" key="2">
    <source>
        <dbReference type="ARBA" id="ARBA00006810"/>
    </source>
</evidence>
<feature type="transmembrane region" description="Helical" evidence="11">
    <location>
        <begin position="101"/>
        <end position="123"/>
    </location>
</feature>
<accession>A0A512T274</accession>
<dbReference type="PANTHER" id="PTHR11410:SF0">
    <property type="entry name" value="ATP SYNTHASE SUBUNIT A"/>
    <property type="match status" value="1"/>
</dbReference>
<dbReference type="InterPro" id="IPR000568">
    <property type="entry name" value="ATP_synth_F0_asu"/>
</dbReference>
<dbReference type="Proteomes" id="UP000321793">
    <property type="component" value="Unassembled WGS sequence"/>
</dbReference>
<keyword evidence="14" id="KW-1185">Reference proteome</keyword>
<protein>
    <recommendedName>
        <fullName evidence="11 12">ATP synthase subunit a</fullName>
    </recommendedName>
    <alternativeName>
        <fullName evidence="11">ATP synthase F0 sector subunit a</fullName>
    </alternativeName>
    <alternativeName>
        <fullName evidence="11">F-ATPase subunit 6</fullName>
    </alternativeName>
</protein>
<evidence type="ECO:0000313" key="14">
    <source>
        <dbReference type="Proteomes" id="UP000321793"/>
    </source>
</evidence>
<reference evidence="13 14" key="1">
    <citation type="submission" date="2019-07" db="EMBL/GenBank/DDBJ databases">
        <title>Whole genome shotgun sequence of Knoellia locipacati NBRC 109775.</title>
        <authorList>
            <person name="Hosoyama A."/>
            <person name="Uohara A."/>
            <person name="Ohji S."/>
            <person name="Ichikawa N."/>
        </authorList>
    </citation>
    <scope>NUCLEOTIDE SEQUENCE [LARGE SCALE GENOMIC DNA]</scope>
    <source>
        <strain evidence="13 14">NBRC 109775</strain>
    </source>
</reference>